<keyword evidence="6" id="KW-0735">Signal-anchor</keyword>
<sequence>ILYVVSSASNKKQRDLIRSTWGSPVLFANNLTRIIFLVGTPSDDAIKKQLDEEFNIHKDIVQGDFEEKDKSDTKKSVLGLKWISEHCQEAKFALKANDNAFINVFGMISMMETIFGNNRTILCPLWGENTMPILRDPQKCGGYCVKEEDFPGQKFFPQYCAGVGYCFSASLAKELYEVSQKTESFWIEDVYTTGVLVPKL</sequence>
<dbReference type="eggNOG" id="KOG2287">
    <property type="taxonomic scope" value="Eukaryota"/>
</dbReference>
<keyword evidence="4" id="KW-0808">Transferase</keyword>
<evidence type="ECO:0000256" key="7">
    <source>
        <dbReference type="ARBA" id="ARBA00022989"/>
    </source>
</evidence>
<evidence type="ECO:0000256" key="1">
    <source>
        <dbReference type="ARBA" id="ARBA00004323"/>
    </source>
</evidence>
<dbReference type="PANTHER" id="PTHR11214:SF364">
    <property type="entry name" value="HEXOSYLTRANSFERASE"/>
    <property type="match status" value="1"/>
</dbReference>
<dbReference type="AlphaFoldDB" id="T1EI40"/>
<dbReference type="InParanoid" id="T1EI40"/>
<reference evidence="11 13" key="2">
    <citation type="journal article" date="2013" name="Nature">
        <title>Insights into bilaterian evolution from three spiralian genomes.</title>
        <authorList>
            <person name="Simakov O."/>
            <person name="Marletaz F."/>
            <person name="Cho S.J."/>
            <person name="Edsinger-Gonzales E."/>
            <person name="Havlak P."/>
            <person name="Hellsten U."/>
            <person name="Kuo D.H."/>
            <person name="Larsson T."/>
            <person name="Lv J."/>
            <person name="Arendt D."/>
            <person name="Savage R."/>
            <person name="Osoegawa K."/>
            <person name="de Jong P."/>
            <person name="Grimwood J."/>
            <person name="Chapman J.A."/>
            <person name="Shapiro H."/>
            <person name="Aerts A."/>
            <person name="Otillar R.P."/>
            <person name="Terry A.Y."/>
            <person name="Boore J.L."/>
            <person name="Grigoriev I.V."/>
            <person name="Lindberg D.R."/>
            <person name="Seaver E.C."/>
            <person name="Weisblat D.A."/>
            <person name="Putnam N.H."/>
            <person name="Rokhsar D.S."/>
        </authorList>
    </citation>
    <scope>NUCLEOTIDE SEQUENCE</scope>
</reference>
<evidence type="ECO:0000313" key="11">
    <source>
        <dbReference type="EMBL" id="ESN90695.1"/>
    </source>
</evidence>
<dbReference type="GO" id="GO:0000139">
    <property type="term" value="C:Golgi membrane"/>
    <property type="evidence" value="ECO:0000318"/>
    <property type="project" value="GO_Central"/>
</dbReference>
<dbReference type="Proteomes" id="UP000015101">
    <property type="component" value="Unassembled WGS sequence"/>
</dbReference>
<organism evidence="12 13">
    <name type="scientific">Helobdella robusta</name>
    <name type="common">Californian leech</name>
    <dbReference type="NCBI Taxonomy" id="6412"/>
    <lineage>
        <taxon>Eukaryota</taxon>
        <taxon>Metazoa</taxon>
        <taxon>Spiralia</taxon>
        <taxon>Lophotrochozoa</taxon>
        <taxon>Annelida</taxon>
        <taxon>Clitellata</taxon>
        <taxon>Hirudinea</taxon>
        <taxon>Rhynchobdellida</taxon>
        <taxon>Glossiphoniidae</taxon>
        <taxon>Helobdella</taxon>
    </lineage>
</organism>
<dbReference type="FunFam" id="3.90.550.50:FF:000092">
    <property type="entry name" value="Hexosyltransferase"/>
    <property type="match status" value="1"/>
</dbReference>
<dbReference type="EMBL" id="AMQM01002367">
    <property type="status" value="NOT_ANNOTATED_CDS"/>
    <property type="molecule type" value="Genomic_DNA"/>
</dbReference>
<accession>T1EI40</accession>
<keyword evidence="8 10" id="KW-0333">Golgi apparatus</keyword>
<evidence type="ECO:0000256" key="5">
    <source>
        <dbReference type="ARBA" id="ARBA00022692"/>
    </source>
</evidence>
<evidence type="ECO:0000256" key="8">
    <source>
        <dbReference type="ARBA" id="ARBA00023034"/>
    </source>
</evidence>
<comment type="subcellular location">
    <subcellularLocation>
        <location evidence="1 10">Golgi apparatus membrane</location>
        <topology evidence="1 10">Single-pass type II membrane protein</topology>
    </subcellularLocation>
</comment>
<evidence type="ECO:0000256" key="2">
    <source>
        <dbReference type="ARBA" id="ARBA00008661"/>
    </source>
</evidence>
<evidence type="ECO:0000313" key="12">
    <source>
        <dbReference type="EnsemblMetazoa" id="HelroP134296"/>
    </source>
</evidence>
<reference evidence="12" key="3">
    <citation type="submission" date="2015-06" db="UniProtKB">
        <authorList>
            <consortium name="EnsemblMetazoa"/>
        </authorList>
    </citation>
    <scope>IDENTIFICATION</scope>
</reference>
<keyword evidence="9" id="KW-0472">Membrane</keyword>
<protein>
    <recommendedName>
        <fullName evidence="10">Hexosyltransferase</fullName>
        <ecNumber evidence="10">2.4.1.-</ecNumber>
    </recommendedName>
</protein>
<dbReference type="InterPro" id="IPR002659">
    <property type="entry name" value="Glyco_trans_31"/>
</dbReference>
<keyword evidence="13" id="KW-1185">Reference proteome</keyword>
<keyword evidence="7" id="KW-1133">Transmembrane helix</keyword>
<dbReference type="EMBL" id="KB097753">
    <property type="protein sequence ID" value="ESN90695.1"/>
    <property type="molecule type" value="Genomic_DNA"/>
</dbReference>
<proteinExistence type="inferred from homology"/>
<evidence type="ECO:0000256" key="10">
    <source>
        <dbReference type="RuleBase" id="RU363063"/>
    </source>
</evidence>
<name>T1EI40_HELRO</name>
<evidence type="ECO:0000256" key="6">
    <source>
        <dbReference type="ARBA" id="ARBA00022968"/>
    </source>
</evidence>
<dbReference type="GO" id="GO:0016757">
    <property type="term" value="F:glycosyltransferase activity"/>
    <property type="evidence" value="ECO:0000318"/>
    <property type="project" value="GO_Central"/>
</dbReference>
<dbReference type="Pfam" id="PF01762">
    <property type="entry name" value="Galactosyl_T"/>
    <property type="match status" value="1"/>
</dbReference>
<dbReference type="HOGENOM" id="CLU_036849_6_1_1"/>
<keyword evidence="3 10" id="KW-0328">Glycosyltransferase</keyword>
<keyword evidence="5" id="KW-0812">Transmembrane</keyword>
<dbReference type="GO" id="GO:0006493">
    <property type="term" value="P:protein O-linked glycosylation"/>
    <property type="evidence" value="ECO:0000318"/>
    <property type="project" value="GO_Central"/>
</dbReference>
<dbReference type="KEGG" id="hro:HELRODRAFT_134296"/>
<dbReference type="CTD" id="20196240"/>
<dbReference type="STRING" id="6412.T1EI40"/>
<dbReference type="PANTHER" id="PTHR11214">
    <property type="entry name" value="BETA-1,3-N-ACETYLGLUCOSAMINYLTRANSFERASE"/>
    <property type="match status" value="1"/>
</dbReference>
<evidence type="ECO:0000256" key="3">
    <source>
        <dbReference type="ARBA" id="ARBA00022676"/>
    </source>
</evidence>
<dbReference type="RefSeq" id="XP_009031580.1">
    <property type="nucleotide sequence ID" value="XM_009033332.1"/>
</dbReference>
<gene>
    <name evidence="12" type="primary">20196240</name>
    <name evidence="11" type="ORF">HELRODRAFT_134296</name>
</gene>
<dbReference type="EC" id="2.4.1.-" evidence="10"/>
<evidence type="ECO:0000256" key="4">
    <source>
        <dbReference type="ARBA" id="ARBA00022679"/>
    </source>
</evidence>
<dbReference type="Gene3D" id="3.90.550.50">
    <property type="match status" value="1"/>
</dbReference>
<dbReference type="GO" id="GO:0016758">
    <property type="term" value="F:hexosyltransferase activity"/>
    <property type="evidence" value="ECO:0007669"/>
    <property type="project" value="InterPro"/>
</dbReference>
<dbReference type="GeneID" id="20196240"/>
<dbReference type="EnsemblMetazoa" id="HelroT134296">
    <property type="protein sequence ID" value="HelroP134296"/>
    <property type="gene ID" value="HelroG134296"/>
</dbReference>
<evidence type="ECO:0000313" key="13">
    <source>
        <dbReference type="Proteomes" id="UP000015101"/>
    </source>
</evidence>
<evidence type="ECO:0000256" key="9">
    <source>
        <dbReference type="ARBA" id="ARBA00023136"/>
    </source>
</evidence>
<comment type="similarity">
    <text evidence="2 10">Belongs to the glycosyltransferase 31 family.</text>
</comment>
<reference evidence="13" key="1">
    <citation type="submission" date="2012-12" db="EMBL/GenBank/DDBJ databases">
        <authorList>
            <person name="Hellsten U."/>
            <person name="Grimwood J."/>
            <person name="Chapman J.A."/>
            <person name="Shapiro H."/>
            <person name="Aerts A."/>
            <person name="Otillar R.P."/>
            <person name="Terry A.Y."/>
            <person name="Boore J.L."/>
            <person name="Simakov O."/>
            <person name="Marletaz F."/>
            <person name="Cho S.-J."/>
            <person name="Edsinger-Gonzales E."/>
            <person name="Havlak P."/>
            <person name="Kuo D.-H."/>
            <person name="Larsson T."/>
            <person name="Lv J."/>
            <person name="Arendt D."/>
            <person name="Savage R."/>
            <person name="Osoegawa K."/>
            <person name="de Jong P."/>
            <person name="Lindberg D.R."/>
            <person name="Seaver E.C."/>
            <person name="Weisblat D.A."/>
            <person name="Putnam N.H."/>
            <person name="Grigoriev I.V."/>
            <person name="Rokhsar D.S."/>
        </authorList>
    </citation>
    <scope>NUCLEOTIDE SEQUENCE</scope>
</reference>
<dbReference type="OrthoDB" id="6274240at2759"/>
<dbReference type="OMA" id="IAMFEVE"/>